<dbReference type="EMBL" id="HBUF01163104">
    <property type="protein sequence ID" value="CAG6650626.1"/>
    <property type="molecule type" value="Transcribed_RNA"/>
</dbReference>
<accession>A0A8D8RI13</accession>
<sequence>MNSVSRFPTERLRSSFTSKILSVTLLTKKMFMNREREIESCNVCFKRGEIQAQNDAIFEQTHKFLSPRFSMPYSLRASLRNPCYPHVHDVVQLLFCHVNHDINSMEAQKN</sequence>
<dbReference type="AlphaFoldDB" id="A0A8D8RI13"/>
<name>A0A8D8RI13_9HEMI</name>
<evidence type="ECO:0000313" key="1">
    <source>
        <dbReference type="EMBL" id="CAG6650626.1"/>
    </source>
</evidence>
<reference evidence="1" key="1">
    <citation type="submission" date="2021-05" db="EMBL/GenBank/DDBJ databases">
        <authorList>
            <person name="Alioto T."/>
            <person name="Alioto T."/>
            <person name="Gomez Garrido J."/>
        </authorList>
    </citation>
    <scope>NUCLEOTIDE SEQUENCE</scope>
</reference>
<proteinExistence type="predicted"/>
<organism evidence="1">
    <name type="scientific">Cacopsylla melanoneura</name>
    <dbReference type="NCBI Taxonomy" id="428564"/>
    <lineage>
        <taxon>Eukaryota</taxon>
        <taxon>Metazoa</taxon>
        <taxon>Ecdysozoa</taxon>
        <taxon>Arthropoda</taxon>
        <taxon>Hexapoda</taxon>
        <taxon>Insecta</taxon>
        <taxon>Pterygota</taxon>
        <taxon>Neoptera</taxon>
        <taxon>Paraneoptera</taxon>
        <taxon>Hemiptera</taxon>
        <taxon>Sternorrhyncha</taxon>
        <taxon>Psylloidea</taxon>
        <taxon>Psyllidae</taxon>
        <taxon>Psyllinae</taxon>
        <taxon>Cacopsylla</taxon>
    </lineage>
</organism>
<protein>
    <submittedName>
        <fullName evidence="1">Uncharacterized protein</fullName>
    </submittedName>
</protein>